<evidence type="ECO:0000313" key="2">
    <source>
        <dbReference type="EMBL" id="PQM26840.1"/>
    </source>
</evidence>
<proteinExistence type="predicted"/>
<dbReference type="AlphaFoldDB" id="A0A2S8B3C6"/>
<dbReference type="InterPro" id="IPR008523">
    <property type="entry name" value="DUF805"/>
</dbReference>
<evidence type="ECO:0000256" key="1">
    <source>
        <dbReference type="SAM" id="Phobius"/>
    </source>
</evidence>
<evidence type="ECO:0000313" key="3">
    <source>
        <dbReference type="Proteomes" id="UP000238954"/>
    </source>
</evidence>
<keyword evidence="1" id="KW-0812">Transmembrane</keyword>
<protein>
    <recommendedName>
        <fullName evidence="4">DUF805 domain-containing protein</fullName>
    </recommendedName>
</protein>
<feature type="transmembrane region" description="Helical" evidence="1">
    <location>
        <begin position="123"/>
        <end position="141"/>
    </location>
</feature>
<name>A0A2S8B3C6_9SPHN</name>
<dbReference type="PANTHER" id="PTHR34980">
    <property type="entry name" value="INNER MEMBRANE PROTEIN-RELATED-RELATED"/>
    <property type="match status" value="1"/>
</dbReference>
<dbReference type="EMBL" id="PHFW01000003">
    <property type="protein sequence ID" value="PQM26840.1"/>
    <property type="molecule type" value="Genomic_DNA"/>
</dbReference>
<keyword evidence="1" id="KW-1133">Transmembrane helix</keyword>
<keyword evidence="3" id="KW-1185">Reference proteome</keyword>
<accession>A0A2S8B3C6</accession>
<sequence length="216" mass="23626">MKRDSGGRSMADVSMAQIARRGVGGLFDARGRDDRMQYWLFLILVFGPLVVLQFIIQFALTIPPLDLVMATRPGVPAAGAPFLQHQFRAMVTVTYASLGLHLLGALLLLTATARRLHDRGRGGWWALALPGAVFATGLGQARRMAEMAERMPQILAEIEKKVRPDFADLLSFPAKMQASAEPDWPSVLGGLILLWLVIELVRAGTAGPNRYGPPQR</sequence>
<keyword evidence="1" id="KW-0472">Membrane</keyword>
<comment type="caution">
    <text evidence="2">The sequence shown here is derived from an EMBL/GenBank/DDBJ whole genome shotgun (WGS) entry which is preliminary data.</text>
</comment>
<dbReference type="GO" id="GO:0005886">
    <property type="term" value="C:plasma membrane"/>
    <property type="evidence" value="ECO:0007669"/>
    <property type="project" value="TreeGrafter"/>
</dbReference>
<reference evidence="3" key="1">
    <citation type="submission" date="2017-11" db="EMBL/GenBank/DDBJ databases">
        <title>The complete genome sequence of Sphingopyxis pomeranensis sp. nov. strain WS5A3p.</title>
        <authorList>
            <person name="Kaminski M.A."/>
        </authorList>
    </citation>
    <scope>NUCLEOTIDE SEQUENCE [LARGE SCALE GENOMIC DNA]</scope>
    <source>
        <strain evidence="3">WS5A3p</strain>
    </source>
</reference>
<feature type="transmembrane region" description="Helical" evidence="1">
    <location>
        <begin position="38"/>
        <end position="60"/>
    </location>
</feature>
<evidence type="ECO:0008006" key="4">
    <source>
        <dbReference type="Google" id="ProtNLM"/>
    </source>
</evidence>
<dbReference type="Pfam" id="PF05656">
    <property type="entry name" value="DUF805"/>
    <property type="match status" value="1"/>
</dbReference>
<gene>
    <name evidence="2" type="ORF">CVO77_17825</name>
</gene>
<dbReference type="Proteomes" id="UP000238954">
    <property type="component" value="Chromosome"/>
</dbReference>
<organism evidence="2 3">
    <name type="scientific">Sphingopyxis lindanitolerans</name>
    <dbReference type="NCBI Taxonomy" id="2054227"/>
    <lineage>
        <taxon>Bacteria</taxon>
        <taxon>Pseudomonadati</taxon>
        <taxon>Pseudomonadota</taxon>
        <taxon>Alphaproteobacteria</taxon>
        <taxon>Sphingomonadales</taxon>
        <taxon>Sphingomonadaceae</taxon>
        <taxon>Sphingopyxis</taxon>
    </lineage>
</organism>
<feature type="transmembrane region" description="Helical" evidence="1">
    <location>
        <begin position="89"/>
        <end position="111"/>
    </location>
</feature>